<protein>
    <submittedName>
        <fullName evidence="1">Type IV pilus biogenesis protein PilP</fullName>
    </submittedName>
</protein>
<dbReference type="EMBL" id="CQEM01000010">
    <property type="protein sequence ID" value="CNL26860.1"/>
    <property type="molecule type" value="Genomic_DNA"/>
</dbReference>
<dbReference type="RefSeq" id="WP_072081049.1">
    <property type="nucleotide sequence ID" value="NZ_CABHQI010000116.1"/>
</dbReference>
<organism evidence="1 2">
    <name type="scientific">Yersinia aleksiciae</name>
    <dbReference type="NCBI Taxonomy" id="263819"/>
    <lineage>
        <taxon>Bacteria</taxon>
        <taxon>Pseudomonadati</taxon>
        <taxon>Pseudomonadota</taxon>
        <taxon>Gammaproteobacteria</taxon>
        <taxon>Enterobacterales</taxon>
        <taxon>Yersiniaceae</taxon>
        <taxon>Yersinia</taxon>
    </lineage>
</organism>
<name>A0A0T9U8Z5_YERAE</name>
<dbReference type="AlphaFoldDB" id="A0A0T9U8Z5"/>
<accession>A0A0T9U8Z5</accession>
<dbReference type="Proteomes" id="UP000040088">
    <property type="component" value="Unassembled WGS sequence"/>
</dbReference>
<reference evidence="2" key="1">
    <citation type="submission" date="2015-03" db="EMBL/GenBank/DDBJ databases">
        <authorList>
            <consortium name="Pathogen Informatics"/>
        </authorList>
    </citation>
    <scope>NUCLEOTIDE SEQUENCE [LARGE SCALE GENOMIC DNA]</scope>
    <source>
        <strain evidence="2">IP27925</strain>
    </source>
</reference>
<evidence type="ECO:0000313" key="1">
    <source>
        <dbReference type="EMBL" id="CNL26860.1"/>
    </source>
</evidence>
<gene>
    <name evidence="1" type="ORF">ERS008460_02373</name>
</gene>
<evidence type="ECO:0000313" key="2">
    <source>
        <dbReference type="Proteomes" id="UP000040088"/>
    </source>
</evidence>
<sequence length="123" mass="13528">MSNRSKGLGVGLLITASLVPRVYADPVLTTTERNPFQKVSAESCRSDRERLASWQLQGIVSGADYHSSWGRWPGGSGQRLVVGQQLLPNWQVTQISAQQMSLQHVRPDKRCAEGSAPVVLVMR</sequence>
<proteinExistence type="predicted"/>